<dbReference type="Proteomes" id="UP001500218">
    <property type="component" value="Unassembled WGS sequence"/>
</dbReference>
<proteinExistence type="predicted"/>
<organism evidence="1 2">
    <name type="scientific">Luedemannella flava</name>
    <dbReference type="NCBI Taxonomy" id="349316"/>
    <lineage>
        <taxon>Bacteria</taxon>
        <taxon>Bacillati</taxon>
        <taxon>Actinomycetota</taxon>
        <taxon>Actinomycetes</taxon>
        <taxon>Micromonosporales</taxon>
        <taxon>Micromonosporaceae</taxon>
        <taxon>Luedemannella</taxon>
    </lineage>
</organism>
<keyword evidence="2" id="KW-1185">Reference proteome</keyword>
<gene>
    <name evidence="1" type="ORF">GCM10009682_28320</name>
</gene>
<accession>A0ABN2M017</accession>
<protein>
    <submittedName>
        <fullName evidence="1">Uncharacterized protein</fullName>
    </submittedName>
</protein>
<name>A0ABN2M017_9ACTN</name>
<evidence type="ECO:0000313" key="2">
    <source>
        <dbReference type="Proteomes" id="UP001500218"/>
    </source>
</evidence>
<evidence type="ECO:0000313" key="1">
    <source>
        <dbReference type="EMBL" id="GAA1804909.1"/>
    </source>
</evidence>
<reference evidence="1 2" key="1">
    <citation type="journal article" date="2019" name="Int. J. Syst. Evol. Microbiol.">
        <title>The Global Catalogue of Microorganisms (GCM) 10K type strain sequencing project: providing services to taxonomists for standard genome sequencing and annotation.</title>
        <authorList>
            <consortium name="The Broad Institute Genomics Platform"/>
            <consortium name="The Broad Institute Genome Sequencing Center for Infectious Disease"/>
            <person name="Wu L."/>
            <person name="Ma J."/>
        </authorList>
    </citation>
    <scope>NUCLEOTIDE SEQUENCE [LARGE SCALE GENOMIC DNA]</scope>
    <source>
        <strain evidence="1 2">JCM 13250</strain>
    </source>
</reference>
<comment type="caution">
    <text evidence="1">The sequence shown here is derived from an EMBL/GenBank/DDBJ whole genome shotgun (WGS) entry which is preliminary data.</text>
</comment>
<dbReference type="EMBL" id="BAAALT010000076">
    <property type="protein sequence ID" value="GAA1804909.1"/>
    <property type="molecule type" value="Genomic_DNA"/>
</dbReference>
<sequence>MTACTVAPVSWACRAAQRRACTDEPDPSTPTTIVSAVLVICASLRLRRLTDAGRPLTASLATVGPERAFPDPEAGRRTHYGYFGASADYL</sequence>